<evidence type="ECO:0000256" key="1">
    <source>
        <dbReference type="SAM" id="SignalP"/>
    </source>
</evidence>
<feature type="chain" id="PRO_5002275868" description="Secreted protein" evidence="1">
    <location>
        <begin position="23"/>
        <end position="70"/>
    </location>
</feature>
<evidence type="ECO:0000313" key="3">
    <source>
        <dbReference type="Proteomes" id="UP000026960"/>
    </source>
</evidence>
<keyword evidence="1" id="KW-0732">Signal</keyword>
<reference evidence="2" key="2">
    <citation type="submission" date="2015-03" db="UniProtKB">
        <authorList>
            <consortium name="EnsemblPlants"/>
        </authorList>
    </citation>
    <scope>IDENTIFICATION</scope>
</reference>
<keyword evidence="3" id="KW-1185">Reference proteome</keyword>
<dbReference type="HOGENOM" id="CLU_2945740_0_0_1"/>
<organism evidence="2">
    <name type="scientific">Oryza barthii</name>
    <dbReference type="NCBI Taxonomy" id="65489"/>
    <lineage>
        <taxon>Eukaryota</taxon>
        <taxon>Viridiplantae</taxon>
        <taxon>Streptophyta</taxon>
        <taxon>Embryophyta</taxon>
        <taxon>Tracheophyta</taxon>
        <taxon>Spermatophyta</taxon>
        <taxon>Magnoliopsida</taxon>
        <taxon>Liliopsida</taxon>
        <taxon>Poales</taxon>
        <taxon>Poaceae</taxon>
        <taxon>BOP clade</taxon>
        <taxon>Oryzoideae</taxon>
        <taxon>Oryzeae</taxon>
        <taxon>Oryzinae</taxon>
        <taxon>Oryza</taxon>
    </lineage>
</organism>
<dbReference type="Proteomes" id="UP000026960">
    <property type="component" value="Chromosome 4"/>
</dbReference>
<name>A0A0D3FUA2_9ORYZ</name>
<evidence type="ECO:0008006" key="4">
    <source>
        <dbReference type="Google" id="ProtNLM"/>
    </source>
</evidence>
<proteinExistence type="predicted"/>
<dbReference type="Gramene" id="OBART04G07860.1">
    <property type="protein sequence ID" value="OBART04G07860.1"/>
    <property type="gene ID" value="OBART04G07860"/>
</dbReference>
<dbReference type="PaxDb" id="65489-OBART04G07860.1"/>
<sequence>MATGTEAGTLMVRTLLVMSCVARLDDEDNRGRRHHGEGVATSRWPVPSADAKYQVIDRFYCIAISWFHSS</sequence>
<feature type="signal peptide" evidence="1">
    <location>
        <begin position="1"/>
        <end position="22"/>
    </location>
</feature>
<dbReference type="AlphaFoldDB" id="A0A0D3FUA2"/>
<reference evidence="2" key="1">
    <citation type="journal article" date="2009" name="Rice">
        <title>De Novo Next Generation Sequencing of Plant Genomes.</title>
        <authorList>
            <person name="Rounsley S."/>
            <person name="Marri P.R."/>
            <person name="Yu Y."/>
            <person name="He R."/>
            <person name="Sisneros N."/>
            <person name="Goicoechea J.L."/>
            <person name="Lee S.J."/>
            <person name="Angelova A."/>
            <person name="Kudrna D."/>
            <person name="Luo M."/>
            <person name="Affourtit J."/>
            <person name="Desany B."/>
            <person name="Knight J."/>
            <person name="Niazi F."/>
            <person name="Egholm M."/>
            <person name="Wing R.A."/>
        </authorList>
    </citation>
    <scope>NUCLEOTIDE SEQUENCE [LARGE SCALE GENOMIC DNA]</scope>
    <source>
        <strain evidence="2">cv. IRGC 105608</strain>
    </source>
</reference>
<protein>
    <recommendedName>
        <fullName evidence="4">Secreted protein</fullName>
    </recommendedName>
</protein>
<evidence type="ECO:0000313" key="2">
    <source>
        <dbReference type="EnsemblPlants" id="OBART04G07860.1"/>
    </source>
</evidence>
<accession>A0A0D3FUA2</accession>
<dbReference type="EnsemblPlants" id="OBART04G07860.1">
    <property type="protein sequence ID" value="OBART04G07860.1"/>
    <property type="gene ID" value="OBART04G07860"/>
</dbReference>